<dbReference type="InterPro" id="IPR028994">
    <property type="entry name" value="Integrin_alpha_N"/>
</dbReference>
<keyword evidence="1 5" id="KW-0732">Signal</keyword>
<dbReference type="EMBL" id="JASCIR010000003">
    <property type="protein sequence ID" value="MDI3385690.1"/>
    <property type="molecule type" value="Genomic_DNA"/>
</dbReference>
<dbReference type="RefSeq" id="WP_282511061.1">
    <property type="nucleotide sequence ID" value="NZ_JASCIR010000003.1"/>
</dbReference>
<feature type="signal peptide" evidence="5">
    <location>
        <begin position="1"/>
        <end position="26"/>
    </location>
</feature>
<dbReference type="SMART" id="SM00191">
    <property type="entry name" value="Int_alpha"/>
    <property type="match status" value="2"/>
</dbReference>
<feature type="compositionally biased region" description="Low complexity" evidence="4">
    <location>
        <begin position="34"/>
        <end position="48"/>
    </location>
</feature>
<dbReference type="Pfam" id="PF13517">
    <property type="entry name" value="FG-GAP_3"/>
    <property type="match status" value="1"/>
</dbReference>
<proteinExistence type="predicted"/>
<evidence type="ECO:0000313" key="6">
    <source>
        <dbReference type="EMBL" id="MDI3385690.1"/>
    </source>
</evidence>
<name>A0ABT6RMU4_9ACTN</name>
<evidence type="ECO:0000256" key="5">
    <source>
        <dbReference type="SAM" id="SignalP"/>
    </source>
</evidence>
<accession>A0ABT6RMU4</accession>
<dbReference type="PANTHER" id="PTHR46580">
    <property type="entry name" value="SENSOR KINASE-RELATED"/>
    <property type="match status" value="1"/>
</dbReference>
<reference evidence="6 7" key="1">
    <citation type="submission" date="2023-05" db="EMBL/GenBank/DDBJ databases">
        <title>Draft genome sequence of Streptomyces sp. B-S-A8 isolated from a cave soil in Thailand.</title>
        <authorList>
            <person name="Chamroensaksri N."/>
            <person name="Muangham S."/>
        </authorList>
    </citation>
    <scope>NUCLEOTIDE SEQUENCE [LARGE SCALE GENOMIC DNA]</scope>
    <source>
        <strain evidence="6 7">B-S-A8</strain>
    </source>
</reference>
<evidence type="ECO:0000256" key="4">
    <source>
        <dbReference type="SAM" id="MobiDB-lite"/>
    </source>
</evidence>
<dbReference type="Gene3D" id="2.130.10.130">
    <property type="entry name" value="Integrin alpha, N-terminal"/>
    <property type="match status" value="3"/>
</dbReference>
<gene>
    <name evidence="6" type="ORF">QIS99_05575</name>
</gene>
<dbReference type="Proteomes" id="UP001224661">
    <property type="component" value="Unassembled WGS sequence"/>
</dbReference>
<dbReference type="PANTHER" id="PTHR46580:SF4">
    <property type="entry name" value="ATP_GTP-BINDING PROTEIN"/>
    <property type="match status" value="1"/>
</dbReference>
<feature type="region of interest" description="Disordered" evidence="4">
    <location>
        <begin position="34"/>
        <end position="66"/>
    </location>
</feature>
<feature type="chain" id="PRO_5045486646" evidence="5">
    <location>
        <begin position="27"/>
        <end position="469"/>
    </location>
</feature>
<comment type="caution">
    <text evidence="6">The sequence shown here is derived from an EMBL/GenBank/DDBJ whole genome shotgun (WGS) entry which is preliminary data.</text>
</comment>
<keyword evidence="3" id="KW-0325">Glycoprotein</keyword>
<organism evidence="6 7">
    <name type="scientific">Streptomyces solicavernae</name>
    <dbReference type="NCBI Taxonomy" id="3043614"/>
    <lineage>
        <taxon>Bacteria</taxon>
        <taxon>Bacillati</taxon>
        <taxon>Actinomycetota</taxon>
        <taxon>Actinomycetes</taxon>
        <taxon>Kitasatosporales</taxon>
        <taxon>Streptomycetaceae</taxon>
        <taxon>Streptomyces</taxon>
    </lineage>
</organism>
<evidence type="ECO:0000256" key="2">
    <source>
        <dbReference type="ARBA" id="ARBA00022737"/>
    </source>
</evidence>
<dbReference type="PROSITE" id="PS51470">
    <property type="entry name" value="FG_GAP"/>
    <property type="match status" value="1"/>
</dbReference>
<protein>
    <submittedName>
        <fullName evidence="6">FG-GAP and VCBS repeat-containing protein</fullName>
    </submittedName>
</protein>
<sequence>MRHRPHTLAAGCALAAALLTAPLALAAPATATPATAAPAAGPSAATAPVGTPPKADFDGDGHTDLVSVAPSATIDGQDGAGYVSVVYGGGGRHQTLTAATPEGGAAFGGATAARDLDGDGHTDLAVQDRNTVVVHWGSAQGLGAQATPLPATARAGGFPLTEGDFDGDGHADLVTTDSDPDAEWGQLRVLYGPFDRDGNPARTADLATGRTFEPTGLAAGDLTGDGRDDLVTTHAFEEMSESSQFWTGTASGLSTTAKSLPDAAAATIGDVDRDGRGDLVIRTVPGGVVENLPYDAGSIKVLYGTASGPSTTRTTTLTQNSAGVPGASEDGDQFGYTLAAGDANGDGYADIAAGVPYEDLAGAAGGGKDAGSVVLLKGGASGLTGTGAKAYHQDTAGVPGVAEAGDRFGASVALPPGLGLAAGAPDEDTTAAQGSGAAWLRLGVSGTYAVNPGDIGAPARGAGFGSYLR</sequence>
<keyword evidence="7" id="KW-1185">Reference proteome</keyword>
<dbReference type="Pfam" id="PF01839">
    <property type="entry name" value="FG-GAP"/>
    <property type="match status" value="2"/>
</dbReference>
<feature type="region of interest" description="Disordered" evidence="4">
    <location>
        <begin position="308"/>
        <end position="329"/>
    </location>
</feature>
<evidence type="ECO:0000313" key="7">
    <source>
        <dbReference type="Proteomes" id="UP001224661"/>
    </source>
</evidence>
<dbReference type="InterPro" id="IPR013519">
    <property type="entry name" value="Int_alpha_beta-p"/>
</dbReference>
<dbReference type="InterPro" id="IPR013517">
    <property type="entry name" value="FG-GAP"/>
</dbReference>
<evidence type="ECO:0000256" key="1">
    <source>
        <dbReference type="ARBA" id="ARBA00022729"/>
    </source>
</evidence>
<keyword evidence="2" id="KW-0677">Repeat</keyword>
<dbReference type="SUPFAM" id="SSF69318">
    <property type="entry name" value="Integrin alpha N-terminal domain"/>
    <property type="match status" value="1"/>
</dbReference>
<evidence type="ECO:0000256" key="3">
    <source>
        <dbReference type="ARBA" id="ARBA00023180"/>
    </source>
</evidence>